<feature type="region of interest" description="Disordered" evidence="1">
    <location>
        <begin position="30"/>
        <end position="96"/>
    </location>
</feature>
<organism evidence="2 3">
    <name type="scientific">Puccinia graminis f. sp. tritici</name>
    <dbReference type="NCBI Taxonomy" id="56615"/>
    <lineage>
        <taxon>Eukaryota</taxon>
        <taxon>Fungi</taxon>
        <taxon>Dikarya</taxon>
        <taxon>Basidiomycota</taxon>
        <taxon>Pucciniomycotina</taxon>
        <taxon>Pucciniomycetes</taxon>
        <taxon>Pucciniales</taxon>
        <taxon>Pucciniaceae</taxon>
        <taxon>Puccinia</taxon>
    </lineage>
</organism>
<dbReference type="EMBL" id="VDEP01000447">
    <property type="protein sequence ID" value="KAA1078749.1"/>
    <property type="molecule type" value="Genomic_DNA"/>
</dbReference>
<feature type="compositionally biased region" description="Acidic residues" evidence="1">
    <location>
        <begin position="72"/>
        <end position="81"/>
    </location>
</feature>
<dbReference type="PANTHER" id="PTHR31912">
    <property type="entry name" value="IP13529P"/>
    <property type="match status" value="1"/>
</dbReference>
<accession>A0A5B0MSA5</accession>
<evidence type="ECO:0000256" key="1">
    <source>
        <dbReference type="SAM" id="MobiDB-lite"/>
    </source>
</evidence>
<gene>
    <name evidence="2" type="ORF">PGTUg99_008775</name>
</gene>
<reference evidence="2 3" key="1">
    <citation type="submission" date="2019-05" db="EMBL/GenBank/DDBJ databases">
        <title>Emergence of the Ug99 lineage of the wheat stem rust pathogen through somatic hybridization.</title>
        <authorList>
            <person name="Li F."/>
            <person name="Upadhyaya N.M."/>
            <person name="Sperschneider J."/>
            <person name="Matny O."/>
            <person name="Nguyen-Phuc H."/>
            <person name="Mago R."/>
            <person name="Raley C."/>
            <person name="Miller M.E."/>
            <person name="Silverstein K.A.T."/>
            <person name="Henningsen E."/>
            <person name="Hirsch C.D."/>
            <person name="Visser B."/>
            <person name="Pretorius Z.A."/>
            <person name="Steffenson B.J."/>
            <person name="Schwessinger B."/>
            <person name="Dodds P.N."/>
            <person name="Figueroa M."/>
        </authorList>
    </citation>
    <scope>NUCLEOTIDE SEQUENCE [LARGE SCALE GENOMIC DNA]</scope>
    <source>
        <strain evidence="2 3">Ug99</strain>
    </source>
</reference>
<dbReference type="AlphaFoldDB" id="A0A5B0MSA5"/>
<comment type="caution">
    <text evidence="2">The sequence shown here is derived from an EMBL/GenBank/DDBJ whole genome shotgun (WGS) entry which is preliminary data.</text>
</comment>
<sequence length="300" mass="33799">MNGQPDRVETDDYVLTNGKYRCKSCPLATGAKSWARHSRTNAHRLNSERRAEEILLVPTRGEGRNDQRAPGDDEDRSEEPDNNGNKHPDAVDVQDPDADVVQDRNEDDVQDPDEDQFWAHIEAIRDLHSDPPVNADSRTLDDDLDDLEAMDPGAKGSSVPRVQRDWQDVLERELQEIGADDDDIMGPVESPILRTDVRSNRVNTSRWFPFRSKMDLVGSMLIGHTRSMISRLLYAKIRAILALCDMHLPAWATVRDSRARINQLLGSKIRTADSVFDTPRYALSAKRLIAEVCDGSLCCL</sequence>
<evidence type="ECO:0000313" key="2">
    <source>
        <dbReference type="EMBL" id="KAA1078749.1"/>
    </source>
</evidence>
<protein>
    <recommendedName>
        <fullName evidence="4">C2H2-type domain-containing protein</fullName>
    </recommendedName>
</protein>
<evidence type="ECO:0000313" key="3">
    <source>
        <dbReference type="Proteomes" id="UP000325313"/>
    </source>
</evidence>
<dbReference type="PANTHER" id="PTHR31912:SF34">
    <property type="entry name" value="NOTOCHORD-RELATED PROTEIN"/>
    <property type="match status" value="1"/>
</dbReference>
<feature type="compositionally biased region" description="Basic and acidic residues" evidence="1">
    <location>
        <begin position="61"/>
        <end position="71"/>
    </location>
</feature>
<dbReference type="Proteomes" id="UP000325313">
    <property type="component" value="Unassembled WGS sequence"/>
</dbReference>
<proteinExistence type="predicted"/>
<name>A0A5B0MSA5_PUCGR</name>
<evidence type="ECO:0008006" key="4">
    <source>
        <dbReference type="Google" id="ProtNLM"/>
    </source>
</evidence>